<evidence type="ECO:0000313" key="2">
    <source>
        <dbReference type="Proteomes" id="UP000244223"/>
    </source>
</evidence>
<dbReference type="RefSeq" id="WP_107866163.1">
    <property type="nucleotide sequence ID" value="NZ_QAON01000011.1"/>
</dbReference>
<dbReference type="Gene3D" id="1.20.120.740">
    <property type="entry name" value="YgfB uncharacterised protein family UPF0149, PF03695"/>
    <property type="match status" value="1"/>
</dbReference>
<name>A0A2T5IX50_9GAMM</name>
<dbReference type="EMBL" id="QAON01000011">
    <property type="protein sequence ID" value="PTQ88523.1"/>
    <property type="molecule type" value="Genomic_DNA"/>
</dbReference>
<dbReference type="OrthoDB" id="7008537at2"/>
<dbReference type="InterPro" id="IPR011978">
    <property type="entry name" value="YgfB-like"/>
</dbReference>
<accession>A0A2T5IX50</accession>
<protein>
    <recommendedName>
        <fullName evidence="3">YecA family protein</fullName>
    </recommendedName>
</protein>
<proteinExistence type="predicted"/>
<keyword evidence="2" id="KW-1185">Reference proteome</keyword>
<comment type="caution">
    <text evidence="1">The sequence shown here is derived from an EMBL/GenBank/DDBJ whole genome shotgun (WGS) entry which is preliminary data.</text>
</comment>
<sequence length="182" mass="21049">MEMHERYALSEQTLNQLEDYLDSEDNEHGLNFCGTHGFLCAITVGPTVAQHTWLDVLFEGEVATDIVPDLLAWQKSIHALLYHEETVRPPCELMVEQEENDLTDWCIGFMEGMLSNEEAWYAQHEDTIIELTLPIVTISGLVEDDELNKIRRNRKLLQQLAREIPEVLTELYLFFHAPQTPH</sequence>
<dbReference type="SUPFAM" id="SSF101327">
    <property type="entry name" value="YgfB-like"/>
    <property type="match status" value="1"/>
</dbReference>
<evidence type="ECO:0008006" key="3">
    <source>
        <dbReference type="Google" id="ProtNLM"/>
    </source>
</evidence>
<dbReference type="Pfam" id="PF03695">
    <property type="entry name" value="UPF0149"/>
    <property type="match status" value="1"/>
</dbReference>
<dbReference type="InterPro" id="IPR036255">
    <property type="entry name" value="YgfB-like_sf"/>
</dbReference>
<dbReference type="Proteomes" id="UP000244223">
    <property type="component" value="Unassembled WGS sequence"/>
</dbReference>
<dbReference type="NCBIfam" id="TIGR02292">
    <property type="entry name" value="ygfB_yecA"/>
    <property type="match status" value="1"/>
</dbReference>
<gene>
    <name evidence="1" type="ORF">C8N29_11144</name>
</gene>
<dbReference type="AlphaFoldDB" id="A0A2T5IX50"/>
<evidence type="ECO:0000313" key="1">
    <source>
        <dbReference type="EMBL" id="PTQ88523.1"/>
    </source>
</evidence>
<organism evidence="1 2">
    <name type="scientific">Agitococcus lubricus</name>
    <dbReference type="NCBI Taxonomy" id="1077255"/>
    <lineage>
        <taxon>Bacteria</taxon>
        <taxon>Pseudomonadati</taxon>
        <taxon>Pseudomonadota</taxon>
        <taxon>Gammaproteobacteria</taxon>
        <taxon>Moraxellales</taxon>
        <taxon>Moraxellaceae</taxon>
        <taxon>Agitococcus</taxon>
    </lineage>
</organism>
<reference evidence="1 2" key="1">
    <citation type="submission" date="2018-04" db="EMBL/GenBank/DDBJ databases">
        <title>Genomic Encyclopedia of Archaeal and Bacterial Type Strains, Phase II (KMG-II): from individual species to whole genera.</title>
        <authorList>
            <person name="Goeker M."/>
        </authorList>
    </citation>
    <scope>NUCLEOTIDE SEQUENCE [LARGE SCALE GENOMIC DNA]</scope>
    <source>
        <strain evidence="1 2">DSM 5822</strain>
    </source>
</reference>